<protein>
    <submittedName>
        <fullName evidence="2">Uncharacterized protein</fullName>
    </submittedName>
</protein>
<accession>A0A077YYV7</accession>
<gene>
    <name evidence="2" type="ORF">TTRE_0000120601</name>
</gene>
<name>A0A077YYV7_TRITR</name>
<dbReference type="EMBL" id="HG805835">
    <property type="protein sequence ID" value="CDW52944.1"/>
    <property type="molecule type" value="Genomic_DNA"/>
</dbReference>
<organism evidence="2 3">
    <name type="scientific">Trichuris trichiura</name>
    <name type="common">Whipworm</name>
    <name type="synonym">Trichocephalus trichiurus</name>
    <dbReference type="NCBI Taxonomy" id="36087"/>
    <lineage>
        <taxon>Eukaryota</taxon>
        <taxon>Metazoa</taxon>
        <taxon>Ecdysozoa</taxon>
        <taxon>Nematoda</taxon>
        <taxon>Enoplea</taxon>
        <taxon>Dorylaimia</taxon>
        <taxon>Trichinellida</taxon>
        <taxon>Trichuridae</taxon>
        <taxon>Trichuris</taxon>
    </lineage>
</organism>
<feature type="region of interest" description="Disordered" evidence="1">
    <location>
        <begin position="112"/>
        <end position="142"/>
    </location>
</feature>
<proteinExistence type="predicted"/>
<evidence type="ECO:0000313" key="3">
    <source>
        <dbReference type="Proteomes" id="UP000030665"/>
    </source>
</evidence>
<dbReference type="OrthoDB" id="10369727at2759"/>
<reference evidence="2" key="1">
    <citation type="submission" date="2014-01" db="EMBL/GenBank/DDBJ databases">
        <authorList>
            <person name="Aslett M."/>
        </authorList>
    </citation>
    <scope>NUCLEOTIDE SEQUENCE</scope>
</reference>
<dbReference type="AlphaFoldDB" id="A0A077YYV7"/>
<evidence type="ECO:0000313" key="2">
    <source>
        <dbReference type="EMBL" id="CDW52944.1"/>
    </source>
</evidence>
<keyword evidence="3" id="KW-1185">Reference proteome</keyword>
<evidence type="ECO:0000256" key="1">
    <source>
        <dbReference type="SAM" id="MobiDB-lite"/>
    </source>
</evidence>
<sequence>MGCTESRGCVRKHACSHGSATFNATPRRRFRLRFRLPVHCSGEAQASCSAALPSQAIDPVSRQLQLPEIVIMDPEMSDFVASVATACDDEDEQKSIDNYSCTVDGSSDRLSSIQMSISREESNASSSSDLPKVDAGRSPSPSFEFERHIRSILRRFPFPVAGRNSPRPKMKIVRSLSWRRDNDMHNNQPLTDASCDVSPTPICQQLDPVTLHAQHALNFMVMVGRLCFYEVLPWAKLARAVNRKVARFFYNDFNCVLPLVNRIEARSIQHAIK</sequence>
<reference evidence="2" key="2">
    <citation type="submission" date="2014-03" db="EMBL/GenBank/DDBJ databases">
        <title>The whipworm genome and dual-species transcriptomics of an intimate host-pathogen interaction.</title>
        <authorList>
            <person name="Foth B.J."/>
            <person name="Tsai I.J."/>
            <person name="Reid A.J."/>
            <person name="Bancroft A.J."/>
            <person name="Nichol S."/>
            <person name="Tracey A."/>
            <person name="Holroyd N."/>
            <person name="Cotton J.A."/>
            <person name="Stanley E.J."/>
            <person name="Zarowiecki M."/>
            <person name="Liu J.Z."/>
            <person name="Huckvale T."/>
            <person name="Cooper P.J."/>
            <person name="Grencis R.K."/>
            <person name="Berriman M."/>
        </authorList>
    </citation>
    <scope>NUCLEOTIDE SEQUENCE [LARGE SCALE GENOMIC DNA]</scope>
</reference>
<dbReference type="Proteomes" id="UP000030665">
    <property type="component" value="Unassembled WGS sequence"/>
</dbReference>